<dbReference type="AlphaFoldDB" id="A0AAD2FRB7"/>
<dbReference type="Proteomes" id="UP001295423">
    <property type="component" value="Unassembled WGS sequence"/>
</dbReference>
<gene>
    <name evidence="3" type="ORF">CYCCA115_LOCUS12547</name>
</gene>
<dbReference type="GO" id="GO:0003755">
    <property type="term" value="F:peptidyl-prolyl cis-trans isomerase activity"/>
    <property type="evidence" value="ECO:0007669"/>
    <property type="project" value="InterPro"/>
</dbReference>
<proteinExistence type="predicted"/>
<keyword evidence="4" id="KW-1185">Reference proteome</keyword>
<protein>
    <recommendedName>
        <fullName evidence="2">PPIase cyclophilin-type domain-containing protein</fullName>
    </recommendedName>
</protein>
<evidence type="ECO:0000259" key="2">
    <source>
        <dbReference type="Pfam" id="PF00160"/>
    </source>
</evidence>
<feature type="compositionally biased region" description="Basic and acidic residues" evidence="1">
    <location>
        <begin position="1"/>
        <end position="12"/>
    </location>
</feature>
<feature type="region of interest" description="Disordered" evidence="1">
    <location>
        <begin position="1"/>
        <end position="23"/>
    </location>
</feature>
<dbReference type="SUPFAM" id="SSF50891">
    <property type="entry name" value="Cyclophilin-like"/>
    <property type="match status" value="1"/>
</dbReference>
<name>A0AAD2FRB7_9STRA</name>
<sequence>MMQDSKKKRDAILRQNRQQQRTRRLFDHEARMSEELYEMKQSHSNSQVTKLIEQRQNGITSSWAQQRHDALYHKIINLQSFVQEQSRKRVIERYGPGPHHMRFDVLTGQNARTSGTFVVELAPIDLVPYSVGVFLDMTAHGLWDNTVFYHHSSQHHVIAAAPVNFGTFDPKSHHFEALGFNRLEFPDYSNSYPHSLFTLGFSGNGPNFYINTIDNSDHHGPGGQVHHEIAADADPCFGKIISGHQALKRMMPDRSVSLNPNTWEDYDLTRIVSVRLISMDA</sequence>
<reference evidence="3" key="1">
    <citation type="submission" date="2023-08" db="EMBL/GenBank/DDBJ databases">
        <authorList>
            <person name="Audoor S."/>
            <person name="Bilcke G."/>
        </authorList>
    </citation>
    <scope>NUCLEOTIDE SEQUENCE</scope>
</reference>
<evidence type="ECO:0000256" key="1">
    <source>
        <dbReference type="SAM" id="MobiDB-lite"/>
    </source>
</evidence>
<organism evidence="3 4">
    <name type="scientific">Cylindrotheca closterium</name>
    <dbReference type="NCBI Taxonomy" id="2856"/>
    <lineage>
        <taxon>Eukaryota</taxon>
        <taxon>Sar</taxon>
        <taxon>Stramenopiles</taxon>
        <taxon>Ochrophyta</taxon>
        <taxon>Bacillariophyta</taxon>
        <taxon>Bacillariophyceae</taxon>
        <taxon>Bacillariophycidae</taxon>
        <taxon>Bacillariales</taxon>
        <taxon>Bacillariaceae</taxon>
        <taxon>Cylindrotheca</taxon>
    </lineage>
</organism>
<evidence type="ECO:0000313" key="4">
    <source>
        <dbReference type="Proteomes" id="UP001295423"/>
    </source>
</evidence>
<feature type="domain" description="PPIase cyclophilin-type" evidence="2">
    <location>
        <begin position="113"/>
        <end position="250"/>
    </location>
</feature>
<comment type="caution">
    <text evidence="3">The sequence shown here is derived from an EMBL/GenBank/DDBJ whole genome shotgun (WGS) entry which is preliminary data.</text>
</comment>
<accession>A0AAD2FRB7</accession>
<dbReference type="InterPro" id="IPR029000">
    <property type="entry name" value="Cyclophilin-like_dom_sf"/>
</dbReference>
<dbReference type="Pfam" id="PF00160">
    <property type="entry name" value="Pro_isomerase"/>
    <property type="match status" value="1"/>
</dbReference>
<dbReference type="InterPro" id="IPR002130">
    <property type="entry name" value="Cyclophilin-type_PPIase_dom"/>
</dbReference>
<dbReference type="Gene3D" id="2.40.100.10">
    <property type="entry name" value="Cyclophilin-like"/>
    <property type="match status" value="1"/>
</dbReference>
<evidence type="ECO:0000313" key="3">
    <source>
        <dbReference type="EMBL" id="CAJ1950355.1"/>
    </source>
</evidence>
<dbReference type="EMBL" id="CAKOGP040001763">
    <property type="protein sequence ID" value="CAJ1950355.1"/>
    <property type="molecule type" value="Genomic_DNA"/>
</dbReference>